<dbReference type="InterPro" id="IPR011990">
    <property type="entry name" value="TPR-like_helical_dom_sf"/>
</dbReference>
<dbReference type="EMBL" id="JARKIB010000005">
    <property type="protein sequence ID" value="KAJ7779664.1"/>
    <property type="molecule type" value="Genomic_DNA"/>
</dbReference>
<evidence type="ECO:0000313" key="3">
    <source>
        <dbReference type="Proteomes" id="UP001215598"/>
    </source>
</evidence>
<accession>A0AAD7K765</accession>
<dbReference type="AlphaFoldDB" id="A0AAD7K765"/>
<evidence type="ECO:0000313" key="2">
    <source>
        <dbReference type="EMBL" id="KAJ7779664.1"/>
    </source>
</evidence>
<evidence type="ECO:0008006" key="4">
    <source>
        <dbReference type="Google" id="ProtNLM"/>
    </source>
</evidence>
<feature type="compositionally biased region" description="Acidic residues" evidence="1">
    <location>
        <begin position="679"/>
        <end position="690"/>
    </location>
</feature>
<comment type="caution">
    <text evidence="2">The sequence shown here is derived from an EMBL/GenBank/DDBJ whole genome shotgun (WGS) entry which is preliminary data.</text>
</comment>
<protein>
    <recommendedName>
        <fullName evidence="4">Anaphase-promoting complex subunit 5</fullName>
    </recommendedName>
</protein>
<gene>
    <name evidence="2" type="ORF">B0H16DRAFT_1829760</name>
</gene>
<dbReference type="SUPFAM" id="SSF48452">
    <property type="entry name" value="TPR-like"/>
    <property type="match status" value="2"/>
</dbReference>
<reference evidence="2" key="1">
    <citation type="submission" date="2023-03" db="EMBL/GenBank/DDBJ databases">
        <title>Massive genome expansion in bonnet fungi (Mycena s.s.) driven by repeated elements and novel gene families across ecological guilds.</title>
        <authorList>
            <consortium name="Lawrence Berkeley National Laboratory"/>
            <person name="Harder C.B."/>
            <person name="Miyauchi S."/>
            <person name="Viragh M."/>
            <person name="Kuo A."/>
            <person name="Thoen E."/>
            <person name="Andreopoulos B."/>
            <person name="Lu D."/>
            <person name="Skrede I."/>
            <person name="Drula E."/>
            <person name="Henrissat B."/>
            <person name="Morin E."/>
            <person name="Kohler A."/>
            <person name="Barry K."/>
            <person name="LaButti K."/>
            <person name="Morin E."/>
            <person name="Salamov A."/>
            <person name="Lipzen A."/>
            <person name="Mereny Z."/>
            <person name="Hegedus B."/>
            <person name="Baldrian P."/>
            <person name="Stursova M."/>
            <person name="Weitz H."/>
            <person name="Taylor A."/>
            <person name="Grigoriev I.V."/>
            <person name="Nagy L.G."/>
            <person name="Martin F."/>
            <person name="Kauserud H."/>
        </authorList>
    </citation>
    <scope>NUCLEOTIDE SEQUENCE</scope>
    <source>
        <strain evidence="2">CBHHK182m</strain>
    </source>
</reference>
<sequence>MITMRGAERPSKVPWTQPFLQPLPPLAQDAARKMFIDIADDKHPLEEVDQILGLTGNMPLSISLLAHLVDMEGCKDILSRWEVEKTSLISDGSDRRSNLELSISLSLSSPRIASTPQAHDLLALLSMLPDGLSDVELKQTKFPITNVFGCKVTLLRTALAYTDSHKRLKVLVPIREYMGRMFPPTDQMIQPMFKYFRALLESYSATVGTRLGIRPIDRIISNYMNIQNILQTGLRREYPNIVDVAYCACDFNHFSRNISRGATFLLEDISNTLSSSGDHRLKAYIITELIRAWHHHPIAHPEPLIAEAFNHFKYFNDPDLEAIFHSSLGAYWLQSNHNIPAALQHCQIALSLAQANRSLKRQCDALYTLGLIEIVAGDHAAGRVHSREVQRLAKISGDVYREARGLYHEAEVHKLKSEYTEAHSIQSQMLQATAYDNYHQGMCLMNIAEIEILLGVSKTEIQQKIEASQAIFKASQSESSTIACDATQADLNLREGDMSSTLFRQCLQVGWGTFAEAVTFCLERLADINRWEGSNPRTSWPTVFLANSLKTKEWLGIYKALQFLGDVFLGQDDEVTATSLFTLALEGFTKMDVHRSRAECMIRLGDISNKHGDFLRALDLWQRARPLFERSSQTQRVQHIDGKLARIGEDIKEQHKRNLARLTELSAPSGRVEDVDKDLSEDELENEEAELVAV</sequence>
<organism evidence="2 3">
    <name type="scientific">Mycena metata</name>
    <dbReference type="NCBI Taxonomy" id="1033252"/>
    <lineage>
        <taxon>Eukaryota</taxon>
        <taxon>Fungi</taxon>
        <taxon>Dikarya</taxon>
        <taxon>Basidiomycota</taxon>
        <taxon>Agaricomycotina</taxon>
        <taxon>Agaricomycetes</taxon>
        <taxon>Agaricomycetidae</taxon>
        <taxon>Agaricales</taxon>
        <taxon>Marasmiineae</taxon>
        <taxon>Mycenaceae</taxon>
        <taxon>Mycena</taxon>
    </lineage>
</organism>
<proteinExistence type="predicted"/>
<dbReference type="Gene3D" id="1.25.40.10">
    <property type="entry name" value="Tetratricopeptide repeat domain"/>
    <property type="match status" value="2"/>
</dbReference>
<evidence type="ECO:0000256" key="1">
    <source>
        <dbReference type="SAM" id="MobiDB-lite"/>
    </source>
</evidence>
<keyword evidence="3" id="KW-1185">Reference proteome</keyword>
<dbReference type="Proteomes" id="UP001215598">
    <property type="component" value="Unassembled WGS sequence"/>
</dbReference>
<name>A0AAD7K765_9AGAR</name>
<feature type="region of interest" description="Disordered" evidence="1">
    <location>
        <begin position="670"/>
        <end position="690"/>
    </location>
</feature>